<evidence type="ECO:0000313" key="1">
    <source>
        <dbReference type="EMBL" id="GAF71552.1"/>
    </source>
</evidence>
<reference evidence="1" key="1">
    <citation type="journal article" date="2014" name="Front. Microbiol.">
        <title>High frequency of phylogenetically diverse reductive dehalogenase-homologous genes in deep subseafloor sedimentary metagenomes.</title>
        <authorList>
            <person name="Kawai M."/>
            <person name="Futagami T."/>
            <person name="Toyoda A."/>
            <person name="Takaki Y."/>
            <person name="Nishi S."/>
            <person name="Hori S."/>
            <person name="Arai W."/>
            <person name="Tsubouchi T."/>
            <person name="Morono Y."/>
            <person name="Uchiyama I."/>
            <person name="Ito T."/>
            <person name="Fujiyama A."/>
            <person name="Inagaki F."/>
            <person name="Takami H."/>
        </authorList>
    </citation>
    <scope>NUCLEOTIDE SEQUENCE</scope>
    <source>
        <strain evidence="1">Expedition CK06-06</strain>
    </source>
</reference>
<protein>
    <submittedName>
        <fullName evidence="1">Uncharacterized protein</fullName>
    </submittedName>
</protein>
<name>X0S6K9_9ZZZZ</name>
<dbReference type="AlphaFoldDB" id="X0S6K9"/>
<accession>X0S6K9</accession>
<gene>
    <name evidence="1" type="ORF">S01H1_02801</name>
</gene>
<proteinExistence type="predicted"/>
<organism evidence="1">
    <name type="scientific">marine sediment metagenome</name>
    <dbReference type="NCBI Taxonomy" id="412755"/>
    <lineage>
        <taxon>unclassified sequences</taxon>
        <taxon>metagenomes</taxon>
        <taxon>ecological metagenomes</taxon>
    </lineage>
</organism>
<sequence>MKGKEAIMAAVMAAIDCFEEEETLAAPVVPRPGMSYWRYWGLADMMRMRILWQLRICFPTPLERR</sequence>
<dbReference type="EMBL" id="BARS01001416">
    <property type="protein sequence ID" value="GAF71552.1"/>
    <property type="molecule type" value="Genomic_DNA"/>
</dbReference>
<comment type="caution">
    <text evidence="1">The sequence shown here is derived from an EMBL/GenBank/DDBJ whole genome shotgun (WGS) entry which is preliminary data.</text>
</comment>